<dbReference type="EMBL" id="WJXW01000004">
    <property type="protein sequence ID" value="KAF9736772.1"/>
    <property type="molecule type" value="Genomic_DNA"/>
</dbReference>
<dbReference type="InterPro" id="IPR051628">
    <property type="entry name" value="LUBAC_E3_Ligases"/>
</dbReference>
<gene>
    <name evidence="12" type="ORF">PMIN01_04551</name>
</gene>
<evidence type="ECO:0000256" key="6">
    <source>
        <dbReference type="ARBA" id="ARBA00022786"/>
    </source>
</evidence>
<feature type="region of interest" description="Disordered" evidence="9">
    <location>
        <begin position="312"/>
        <end position="340"/>
    </location>
</feature>
<keyword evidence="4" id="KW-0677">Repeat</keyword>
<evidence type="ECO:0000256" key="3">
    <source>
        <dbReference type="ARBA" id="ARBA00022723"/>
    </source>
</evidence>
<reference evidence="12" key="1">
    <citation type="journal article" date="2020" name="Mol. Plant Microbe Interact.">
        <title>Genome Sequence of the Biocontrol Agent Coniothyrium minitans strain Conio (IMI 134523).</title>
        <authorList>
            <person name="Patel D."/>
            <person name="Shittu T.A."/>
            <person name="Baroncelli R."/>
            <person name="Muthumeenakshi S."/>
            <person name="Osborne T.H."/>
            <person name="Janganan T.K."/>
            <person name="Sreenivasaprasad S."/>
        </authorList>
    </citation>
    <scope>NUCLEOTIDE SEQUENCE</scope>
    <source>
        <strain evidence="12">Conio</strain>
    </source>
</reference>
<dbReference type="GO" id="GO:0097039">
    <property type="term" value="P:protein linear polyubiquitination"/>
    <property type="evidence" value="ECO:0007669"/>
    <property type="project" value="TreeGrafter"/>
</dbReference>
<dbReference type="PANTHER" id="PTHR22770:SF13">
    <property type="entry name" value="RING-TYPE DOMAIN-CONTAINING PROTEIN"/>
    <property type="match status" value="1"/>
</dbReference>
<dbReference type="InterPro" id="IPR013083">
    <property type="entry name" value="Znf_RING/FYVE/PHD"/>
</dbReference>
<keyword evidence="7" id="KW-0862">Zinc</keyword>
<dbReference type="GO" id="GO:0008270">
    <property type="term" value="F:zinc ion binding"/>
    <property type="evidence" value="ECO:0007669"/>
    <property type="project" value="UniProtKB-KW"/>
</dbReference>
<dbReference type="Pfam" id="PF01485">
    <property type="entry name" value="IBR"/>
    <property type="match status" value="1"/>
</dbReference>
<keyword evidence="6" id="KW-0833">Ubl conjugation pathway</keyword>
<evidence type="ECO:0000259" key="11">
    <source>
        <dbReference type="PROSITE" id="PS51873"/>
    </source>
</evidence>
<dbReference type="InterPro" id="IPR002867">
    <property type="entry name" value="IBR_dom"/>
</dbReference>
<dbReference type="Gene3D" id="3.30.40.10">
    <property type="entry name" value="Zinc/RING finger domain, C3HC4 (zinc finger)"/>
    <property type="match status" value="1"/>
</dbReference>
<dbReference type="PROSITE" id="PS51873">
    <property type="entry name" value="TRIAD"/>
    <property type="match status" value="1"/>
</dbReference>
<dbReference type="InterPro" id="IPR018957">
    <property type="entry name" value="Znf_C3HC4_RING-type"/>
</dbReference>
<dbReference type="Pfam" id="PF00097">
    <property type="entry name" value="zf-C3HC4"/>
    <property type="match status" value="1"/>
</dbReference>
<dbReference type="GO" id="GO:0043130">
    <property type="term" value="F:ubiquitin binding"/>
    <property type="evidence" value="ECO:0007669"/>
    <property type="project" value="TreeGrafter"/>
</dbReference>
<dbReference type="Gene3D" id="1.20.120.1750">
    <property type="match status" value="1"/>
</dbReference>
<comment type="pathway">
    <text evidence="1">Protein modification; protein ubiquitination.</text>
</comment>
<keyword evidence="3" id="KW-0479">Metal-binding</keyword>
<keyword evidence="5 8" id="KW-0863">Zinc-finger</keyword>
<evidence type="ECO:0000256" key="2">
    <source>
        <dbReference type="ARBA" id="ARBA00022679"/>
    </source>
</evidence>
<comment type="caution">
    <text evidence="12">The sequence shown here is derived from an EMBL/GenBank/DDBJ whole genome shotgun (WGS) entry which is preliminary data.</text>
</comment>
<dbReference type="InterPro" id="IPR044066">
    <property type="entry name" value="TRIAD_supradom"/>
</dbReference>
<dbReference type="PROSITE" id="PS50089">
    <property type="entry name" value="ZF_RING_2"/>
    <property type="match status" value="1"/>
</dbReference>
<dbReference type="AlphaFoldDB" id="A0A9P6GJA3"/>
<protein>
    <recommendedName>
        <fullName evidence="14">RING-type domain-containing protein</fullName>
    </recommendedName>
</protein>
<name>A0A9P6GJA3_9PLEO</name>
<evidence type="ECO:0008006" key="14">
    <source>
        <dbReference type="Google" id="ProtNLM"/>
    </source>
</evidence>
<dbReference type="Proteomes" id="UP000756921">
    <property type="component" value="Unassembled WGS sequence"/>
</dbReference>
<evidence type="ECO:0000313" key="12">
    <source>
        <dbReference type="EMBL" id="KAF9736772.1"/>
    </source>
</evidence>
<proteinExistence type="predicted"/>
<evidence type="ECO:0000256" key="8">
    <source>
        <dbReference type="PROSITE-ProRule" id="PRU00175"/>
    </source>
</evidence>
<dbReference type="SUPFAM" id="SSF57850">
    <property type="entry name" value="RING/U-box"/>
    <property type="match status" value="3"/>
</dbReference>
<evidence type="ECO:0000256" key="4">
    <source>
        <dbReference type="ARBA" id="ARBA00022737"/>
    </source>
</evidence>
<accession>A0A9P6GJA3</accession>
<dbReference type="GO" id="GO:0043161">
    <property type="term" value="P:proteasome-mediated ubiquitin-dependent protein catabolic process"/>
    <property type="evidence" value="ECO:0007669"/>
    <property type="project" value="TreeGrafter"/>
</dbReference>
<dbReference type="GO" id="GO:0000151">
    <property type="term" value="C:ubiquitin ligase complex"/>
    <property type="evidence" value="ECO:0007669"/>
    <property type="project" value="TreeGrafter"/>
</dbReference>
<evidence type="ECO:0000256" key="9">
    <source>
        <dbReference type="SAM" id="MobiDB-lite"/>
    </source>
</evidence>
<feature type="domain" description="RING-type" evidence="11">
    <location>
        <begin position="58"/>
        <end position="275"/>
    </location>
</feature>
<evidence type="ECO:0000256" key="7">
    <source>
        <dbReference type="ARBA" id="ARBA00022833"/>
    </source>
</evidence>
<feature type="domain" description="RING-type" evidence="10">
    <location>
        <begin position="62"/>
        <end position="101"/>
    </location>
</feature>
<dbReference type="OrthoDB" id="10009520at2759"/>
<evidence type="ECO:0000256" key="1">
    <source>
        <dbReference type="ARBA" id="ARBA00004906"/>
    </source>
</evidence>
<sequence length="488" mass="54524">MSSATSPLTKYLNARRFGEASVGFTNGAAVCWIVLPGKPTFYAHDNCLPTRNETSSRRPIECPVCLGTPEDPYTITCGHTYCKQCFVEQCANHSTEFPVRCLRYYGGIGACGKPLSRIDLQQVLPSDVLEKLFEASFRQYIRSLPAKFRYCPLPACSRLNILERSPHTTATTGSTTTIICDGCKTPFCLSCNGPAHPSRTCKQAGNNASLDEWKRKNIAKDCPNCGVTTIKNYGCNHMQCAACMIHFCWLCRTSFKDTVTTCKHLEQVHGDWGIEDPPELPTPPEILVRVAQRCHVSYIALLDRWDEAVQQPPRAPHYNTDDAAKAQSEPTPRGRTVQPQALSDSEHADFAFHYLLRYGSAELLSHALNFDNARFTFIKWVRNISNFIQHHPESATLALLNNINRVGDIEEILHTHIGDGVGAQLRVTLDRFYENGFCEALFKKLLDEGRQMVAANLIEQVIADLTIAEWGGGEAENLRTAIGRPRLW</sequence>
<keyword evidence="2" id="KW-0808">Transferase</keyword>
<dbReference type="InterPro" id="IPR001841">
    <property type="entry name" value="Znf_RING"/>
</dbReference>
<evidence type="ECO:0000259" key="10">
    <source>
        <dbReference type="PROSITE" id="PS50089"/>
    </source>
</evidence>
<dbReference type="GO" id="GO:0004842">
    <property type="term" value="F:ubiquitin-protein transferase activity"/>
    <property type="evidence" value="ECO:0007669"/>
    <property type="project" value="TreeGrafter"/>
</dbReference>
<dbReference type="Pfam" id="PF22191">
    <property type="entry name" value="IBR_1"/>
    <property type="match status" value="1"/>
</dbReference>
<evidence type="ECO:0000313" key="13">
    <source>
        <dbReference type="Proteomes" id="UP000756921"/>
    </source>
</evidence>
<dbReference type="CDD" id="cd20335">
    <property type="entry name" value="BRcat_RBR"/>
    <property type="match status" value="1"/>
</dbReference>
<organism evidence="12 13">
    <name type="scientific">Paraphaeosphaeria minitans</name>
    <dbReference type="NCBI Taxonomy" id="565426"/>
    <lineage>
        <taxon>Eukaryota</taxon>
        <taxon>Fungi</taxon>
        <taxon>Dikarya</taxon>
        <taxon>Ascomycota</taxon>
        <taxon>Pezizomycotina</taxon>
        <taxon>Dothideomycetes</taxon>
        <taxon>Pleosporomycetidae</taxon>
        <taxon>Pleosporales</taxon>
        <taxon>Massarineae</taxon>
        <taxon>Didymosphaeriaceae</taxon>
        <taxon>Paraphaeosphaeria</taxon>
    </lineage>
</organism>
<dbReference type="SMART" id="SM00647">
    <property type="entry name" value="IBR"/>
    <property type="match status" value="1"/>
</dbReference>
<evidence type="ECO:0000256" key="5">
    <source>
        <dbReference type="ARBA" id="ARBA00022771"/>
    </source>
</evidence>
<keyword evidence="13" id="KW-1185">Reference proteome</keyword>
<dbReference type="PANTHER" id="PTHR22770">
    <property type="entry name" value="UBIQUITIN CONJUGATING ENZYME 7 INTERACTING PROTEIN-RELATED"/>
    <property type="match status" value="1"/>
</dbReference>